<dbReference type="EMBL" id="JABBNI010000017">
    <property type="protein sequence ID" value="NMM63047.1"/>
    <property type="molecule type" value="Genomic_DNA"/>
</dbReference>
<keyword evidence="2" id="KW-0808">Transferase</keyword>
<dbReference type="AlphaFoldDB" id="A0A7Y0HNV5"/>
<evidence type="ECO:0000259" key="1">
    <source>
        <dbReference type="PROSITE" id="PS51186"/>
    </source>
</evidence>
<accession>A0A7Y0HNV5</accession>
<dbReference type="PANTHER" id="PTHR43415:SF3">
    <property type="entry name" value="GNAT-FAMILY ACETYLTRANSFERASE"/>
    <property type="match status" value="1"/>
</dbReference>
<proteinExistence type="predicted"/>
<dbReference type="PANTHER" id="PTHR43415">
    <property type="entry name" value="SPERMIDINE N(1)-ACETYLTRANSFERASE"/>
    <property type="match status" value="1"/>
</dbReference>
<comment type="caution">
    <text evidence="2">The sequence shown here is derived from an EMBL/GenBank/DDBJ whole genome shotgun (WGS) entry which is preliminary data.</text>
</comment>
<dbReference type="Pfam" id="PF13302">
    <property type="entry name" value="Acetyltransf_3"/>
    <property type="match status" value="1"/>
</dbReference>
<dbReference type="Proteomes" id="UP000537131">
    <property type="component" value="Unassembled WGS sequence"/>
</dbReference>
<organism evidence="2 3">
    <name type="scientific">Clostridium muellerianum</name>
    <dbReference type="NCBI Taxonomy" id="2716538"/>
    <lineage>
        <taxon>Bacteria</taxon>
        <taxon>Bacillati</taxon>
        <taxon>Bacillota</taxon>
        <taxon>Clostridia</taxon>
        <taxon>Eubacteriales</taxon>
        <taxon>Clostridiaceae</taxon>
        <taxon>Clostridium</taxon>
    </lineage>
</organism>
<evidence type="ECO:0000313" key="2">
    <source>
        <dbReference type="EMBL" id="NMM63047.1"/>
    </source>
</evidence>
<reference evidence="2 3" key="1">
    <citation type="submission" date="2020-04" db="EMBL/GenBank/DDBJ databases">
        <authorList>
            <person name="Doyle D.A."/>
        </authorList>
    </citation>
    <scope>NUCLEOTIDE SEQUENCE [LARGE SCALE GENOMIC DNA]</scope>
    <source>
        <strain evidence="2 3">P21</strain>
    </source>
</reference>
<dbReference type="SUPFAM" id="SSF55729">
    <property type="entry name" value="Acyl-CoA N-acyltransferases (Nat)"/>
    <property type="match status" value="1"/>
</dbReference>
<sequence>MIKQGSICIRTIEECDLKVIYELNSQKKRGNYQEFQFESFRKLQMQYEKDGFCSSEFQMLNVEGGEKSIGLVYLSFYRQGIARIGLVLNPDSCNKGNGKVVLDLIVKYIFDNYPIVRIEADTDVENIIAQKVLEKFGFLKEGTLRKYRYHHGTYHDSYMYSIIK</sequence>
<reference evidence="2 3" key="2">
    <citation type="submission" date="2020-06" db="EMBL/GenBank/DDBJ databases">
        <title>Complete Genome Sequence of Clostridium muelleri sp. nov. P21T, an Acid-Alcohol Producing Acetogen Isolated from Old Hay.</title>
        <authorList>
            <person name="Duncan K.E."/>
            <person name="Tanner R.S."/>
        </authorList>
    </citation>
    <scope>NUCLEOTIDE SEQUENCE [LARGE SCALE GENOMIC DNA]</scope>
    <source>
        <strain evidence="2 3">P21</strain>
    </source>
</reference>
<protein>
    <submittedName>
        <fullName evidence="2">GNAT family N-acetyltransferase</fullName>
    </submittedName>
</protein>
<feature type="domain" description="N-acetyltransferase" evidence="1">
    <location>
        <begin position="7"/>
        <end position="160"/>
    </location>
</feature>
<dbReference type="RefSeq" id="WP_169297650.1">
    <property type="nucleotide sequence ID" value="NZ_JABBNI010000017.1"/>
</dbReference>
<dbReference type="InterPro" id="IPR016181">
    <property type="entry name" value="Acyl_CoA_acyltransferase"/>
</dbReference>
<dbReference type="PROSITE" id="PS51186">
    <property type="entry name" value="GNAT"/>
    <property type="match status" value="1"/>
</dbReference>
<dbReference type="GO" id="GO:0016747">
    <property type="term" value="F:acyltransferase activity, transferring groups other than amino-acyl groups"/>
    <property type="evidence" value="ECO:0007669"/>
    <property type="project" value="InterPro"/>
</dbReference>
<name>A0A7Y0HNV5_9CLOT</name>
<keyword evidence="3" id="KW-1185">Reference proteome</keyword>
<evidence type="ECO:0000313" key="3">
    <source>
        <dbReference type="Proteomes" id="UP000537131"/>
    </source>
</evidence>
<dbReference type="InterPro" id="IPR000182">
    <property type="entry name" value="GNAT_dom"/>
</dbReference>
<gene>
    <name evidence="2" type="ORF">HBE96_10105</name>
</gene>
<dbReference type="Gene3D" id="3.40.630.30">
    <property type="match status" value="1"/>
</dbReference>